<dbReference type="AlphaFoldDB" id="A0A8S1HMB6"/>
<sequence length="76" mass="8119">MLFTDSDRTSLLKSSATVVKDCNEQPYNDDVAESRDGCATGVLHLKETPRGRQKRVANASAAPSSSFSSSPLTSDL</sequence>
<dbReference type="EMBL" id="CAJGYM010000071">
    <property type="protein sequence ID" value="CAD6196379.1"/>
    <property type="molecule type" value="Genomic_DNA"/>
</dbReference>
<accession>A0A8S1HMB6</accession>
<dbReference type="Proteomes" id="UP000835052">
    <property type="component" value="Unassembled WGS sequence"/>
</dbReference>
<organism evidence="2 3">
    <name type="scientific">Caenorhabditis auriculariae</name>
    <dbReference type="NCBI Taxonomy" id="2777116"/>
    <lineage>
        <taxon>Eukaryota</taxon>
        <taxon>Metazoa</taxon>
        <taxon>Ecdysozoa</taxon>
        <taxon>Nematoda</taxon>
        <taxon>Chromadorea</taxon>
        <taxon>Rhabditida</taxon>
        <taxon>Rhabditina</taxon>
        <taxon>Rhabditomorpha</taxon>
        <taxon>Rhabditoidea</taxon>
        <taxon>Rhabditidae</taxon>
        <taxon>Peloderinae</taxon>
        <taxon>Caenorhabditis</taxon>
    </lineage>
</organism>
<gene>
    <name evidence="2" type="ORF">CAUJ_LOCUS12294</name>
</gene>
<feature type="region of interest" description="Disordered" evidence="1">
    <location>
        <begin position="44"/>
        <end position="76"/>
    </location>
</feature>
<feature type="compositionally biased region" description="Low complexity" evidence="1">
    <location>
        <begin position="57"/>
        <end position="70"/>
    </location>
</feature>
<comment type="caution">
    <text evidence="2">The sequence shown here is derived from an EMBL/GenBank/DDBJ whole genome shotgun (WGS) entry which is preliminary data.</text>
</comment>
<evidence type="ECO:0000256" key="1">
    <source>
        <dbReference type="SAM" id="MobiDB-lite"/>
    </source>
</evidence>
<evidence type="ECO:0000313" key="3">
    <source>
        <dbReference type="Proteomes" id="UP000835052"/>
    </source>
</evidence>
<name>A0A8S1HMB6_9PELO</name>
<evidence type="ECO:0000313" key="2">
    <source>
        <dbReference type="EMBL" id="CAD6196379.1"/>
    </source>
</evidence>
<proteinExistence type="predicted"/>
<keyword evidence="3" id="KW-1185">Reference proteome</keyword>
<protein>
    <submittedName>
        <fullName evidence="2">Uncharacterized protein</fullName>
    </submittedName>
</protein>
<reference evidence="2" key="1">
    <citation type="submission" date="2020-10" db="EMBL/GenBank/DDBJ databases">
        <authorList>
            <person name="Kikuchi T."/>
        </authorList>
    </citation>
    <scope>NUCLEOTIDE SEQUENCE</scope>
    <source>
        <strain evidence="2">NKZ352</strain>
    </source>
</reference>